<accession>A0A5B0QIL2</accession>
<evidence type="ECO:0000313" key="2">
    <source>
        <dbReference type="EMBL" id="KAA1112854.1"/>
    </source>
</evidence>
<keyword evidence="1" id="KW-0732">Signal</keyword>
<comment type="caution">
    <text evidence="2">The sequence shown here is derived from an EMBL/GenBank/DDBJ whole genome shotgun (WGS) entry which is preliminary data.</text>
</comment>
<reference evidence="2 3" key="1">
    <citation type="submission" date="2019-05" db="EMBL/GenBank/DDBJ databases">
        <title>Emergence of the Ug99 lineage of the wheat stem rust pathogen through somatic hybridization.</title>
        <authorList>
            <person name="Li F."/>
            <person name="Upadhyaya N.M."/>
            <person name="Sperschneider J."/>
            <person name="Matny O."/>
            <person name="Nguyen-Phuc H."/>
            <person name="Mago R."/>
            <person name="Raley C."/>
            <person name="Miller M.E."/>
            <person name="Silverstein K.A.T."/>
            <person name="Henningsen E."/>
            <person name="Hirsch C.D."/>
            <person name="Visser B."/>
            <person name="Pretorius Z.A."/>
            <person name="Steffenson B.J."/>
            <person name="Schwessinger B."/>
            <person name="Dodds P.N."/>
            <person name="Figueroa M."/>
        </authorList>
    </citation>
    <scope>NUCLEOTIDE SEQUENCE [LARGE SCALE GENOMIC DNA]</scope>
    <source>
        <strain evidence="2">21-0</strain>
    </source>
</reference>
<proteinExistence type="predicted"/>
<sequence length="70" mass="7298">MKCFSLSAAVFAAVLVSVSSSMQVNVAKKLAAVQDADSAGASEYGGQDDIKKFCAICAKTGRKCFPFCPK</sequence>
<name>A0A5B0QIL2_PUCGR</name>
<protein>
    <submittedName>
        <fullName evidence="2">Uncharacterized protein</fullName>
    </submittedName>
</protein>
<evidence type="ECO:0000256" key="1">
    <source>
        <dbReference type="SAM" id="SignalP"/>
    </source>
</evidence>
<keyword evidence="3" id="KW-1185">Reference proteome</keyword>
<dbReference type="EMBL" id="VSWC01000015">
    <property type="protein sequence ID" value="KAA1112854.1"/>
    <property type="molecule type" value="Genomic_DNA"/>
</dbReference>
<gene>
    <name evidence="2" type="ORF">PGT21_012838</name>
</gene>
<dbReference type="AlphaFoldDB" id="A0A5B0QIL2"/>
<feature type="chain" id="PRO_5023146433" evidence="1">
    <location>
        <begin position="22"/>
        <end position="70"/>
    </location>
</feature>
<feature type="signal peptide" evidence="1">
    <location>
        <begin position="1"/>
        <end position="21"/>
    </location>
</feature>
<evidence type="ECO:0000313" key="3">
    <source>
        <dbReference type="Proteomes" id="UP000324748"/>
    </source>
</evidence>
<dbReference type="Proteomes" id="UP000324748">
    <property type="component" value="Unassembled WGS sequence"/>
</dbReference>
<organism evidence="2 3">
    <name type="scientific">Puccinia graminis f. sp. tritici</name>
    <dbReference type="NCBI Taxonomy" id="56615"/>
    <lineage>
        <taxon>Eukaryota</taxon>
        <taxon>Fungi</taxon>
        <taxon>Dikarya</taxon>
        <taxon>Basidiomycota</taxon>
        <taxon>Pucciniomycotina</taxon>
        <taxon>Pucciniomycetes</taxon>
        <taxon>Pucciniales</taxon>
        <taxon>Pucciniaceae</taxon>
        <taxon>Puccinia</taxon>
    </lineage>
</organism>